<dbReference type="WormBase" id="Y47D3A.20">
    <property type="protein sequence ID" value="CE46391"/>
    <property type="gene ID" value="WBGene00012931"/>
</dbReference>
<evidence type="ECO:0000313" key="4">
    <source>
        <dbReference type="WormBase" id="Y47D3A.20"/>
    </source>
</evidence>
<dbReference type="GeneID" id="3565090"/>
<dbReference type="EMBL" id="BX284603">
    <property type="protein sequence ID" value="CAD91710.2"/>
    <property type="molecule type" value="Genomic_DNA"/>
</dbReference>
<proteinExistence type="predicted"/>
<dbReference type="SMR" id="Q7YXC5"/>
<sequence>MQSPRASASPEPRRNETDDQREFKAISTNTEKMHEYRMSKLRESLKDARKTNWIHVGNAFRDPLPPHSSKP</sequence>
<dbReference type="Proteomes" id="UP000001940">
    <property type="component" value="Chromosome III"/>
</dbReference>
<reference evidence="2 3" key="1">
    <citation type="journal article" date="1998" name="Science">
        <title>Genome sequence of the nematode C. elegans: a platform for investigating biology.</title>
        <authorList>
            <consortium name="The C. elegans sequencing consortium"/>
            <person name="Sulson J.E."/>
            <person name="Waterston R."/>
        </authorList>
    </citation>
    <scope>NUCLEOTIDE SEQUENCE [LARGE SCALE GENOMIC DNA]</scope>
    <source>
        <strain evidence="2 3">Bristol N2</strain>
    </source>
</reference>
<protein>
    <submittedName>
        <fullName evidence="2">Uncharacterized protein</fullName>
    </submittedName>
</protein>
<dbReference type="OrthoDB" id="10276797at2759"/>
<evidence type="ECO:0000256" key="1">
    <source>
        <dbReference type="SAM" id="MobiDB-lite"/>
    </source>
</evidence>
<organism evidence="2 3">
    <name type="scientific">Caenorhabditis elegans</name>
    <dbReference type="NCBI Taxonomy" id="6239"/>
    <lineage>
        <taxon>Eukaryota</taxon>
        <taxon>Metazoa</taxon>
        <taxon>Ecdysozoa</taxon>
        <taxon>Nematoda</taxon>
        <taxon>Chromadorea</taxon>
        <taxon>Rhabditida</taxon>
        <taxon>Rhabditina</taxon>
        <taxon>Rhabditomorpha</taxon>
        <taxon>Rhabditoidea</taxon>
        <taxon>Rhabditidae</taxon>
        <taxon>Peloderinae</taxon>
        <taxon>Caenorhabditis</taxon>
    </lineage>
</organism>
<dbReference type="KEGG" id="cel:CELE_Y47D3A.20"/>
<dbReference type="AlphaFoldDB" id="Q7YXC5"/>
<dbReference type="FunCoup" id="Q7YXC5">
    <property type="interactions" value="49"/>
</dbReference>
<dbReference type="HOGENOM" id="CLU_198524_0_0_1"/>
<accession>Q7YXC5</accession>
<dbReference type="OMA" id="HEYRMSK"/>
<dbReference type="PaxDb" id="6239-Y47D3A.20"/>
<evidence type="ECO:0000313" key="3">
    <source>
        <dbReference type="Proteomes" id="UP000001940"/>
    </source>
</evidence>
<name>Q7YXC5_CAEEL</name>
<dbReference type="Bgee" id="WBGene00012931">
    <property type="expression patterns" value="Expressed in pharyngeal muscle cell (C elegans) and 4 other cell types or tissues"/>
</dbReference>
<feature type="region of interest" description="Disordered" evidence="1">
    <location>
        <begin position="1"/>
        <end position="31"/>
    </location>
</feature>
<dbReference type="eggNOG" id="ENOG502RAPH">
    <property type="taxonomic scope" value="Eukaryota"/>
</dbReference>
<dbReference type="AGR" id="WB:WBGene00012931"/>
<gene>
    <name evidence="2" type="ORF">CELE_Y47D3A.20</name>
    <name evidence="2 4" type="ORF">Y47D3A.20</name>
</gene>
<dbReference type="RefSeq" id="NP_001022875.2">
    <property type="nucleotide sequence ID" value="NM_001027704.2"/>
</dbReference>
<dbReference type="CTD" id="3565090"/>
<dbReference type="InParanoid" id="Q7YXC5"/>
<evidence type="ECO:0000313" key="2">
    <source>
        <dbReference type="EMBL" id="CAD91710.2"/>
    </source>
</evidence>
<dbReference type="UCSC" id="Y47D3A.20">
    <property type="organism name" value="c. elegans"/>
</dbReference>
<keyword evidence="3" id="KW-1185">Reference proteome</keyword>
<feature type="compositionally biased region" description="Basic and acidic residues" evidence="1">
    <location>
        <begin position="11"/>
        <end position="24"/>
    </location>
</feature>